<dbReference type="Pfam" id="PF13305">
    <property type="entry name" value="TetR_C_33"/>
    <property type="match status" value="1"/>
</dbReference>
<dbReference type="PROSITE" id="PS50977">
    <property type="entry name" value="HTH_TETR_2"/>
    <property type="match status" value="1"/>
</dbReference>
<dbReference type="InterPro" id="IPR025996">
    <property type="entry name" value="MT1864/Rv1816-like_C"/>
</dbReference>
<dbReference type="Proteomes" id="UP000184501">
    <property type="component" value="Unassembled WGS sequence"/>
</dbReference>
<evidence type="ECO:0000256" key="2">
    <source>
        <dbReference type="ARBA" id="ARBA00023125"/>
    </source>
</evidence>
<evidence type="ECO:0000259" key="6">
    <source>
        <dbReference type="PROSITE" id="PS50977"/>
    </source>
</evidence>
<dbReference type="OrthoDB" id="3210322at2"/>
<name>A0A1M4V153_STRHI</name>
<feature type="region of interest" description="Disordered" evidence="5">
    <location>
        <begin position="121"/>
        <end position="147"/>
    </location>
</feature>
<dbReference type="PANTHER" id="PTHR30055:SF243">
    <property type="entry name" value="HTH-TYPE TRANSCRIPTIONAL REGULATOR RV1816"/>
    <property type="match status" value="1"/>
</dbReference>
<dbReference type="EMBL" id="FQVN01000001">
    <property type="protein sequence ID" value="SHE62603.1"/>
    <property type="molecule type" value="Genomic_DNA"/>
</dbReference>
<keyword evidence="2 4" id="KW-0238">DNA-binding</keyword>
<dbReference type="SUPFAM" id="SSF48498">
    <property type="entry name" value="Tetracyclin repressor-like, C-terminal domain"/>
    <property type="match status" value="1"/>
</dbReference>
<dbReference type="InterPro" id="IPR050109">
    <property type="entry name" value="HTH-type_TetR-like_transc_reg"/>
</dbReference>
<dbReference type="Pfam" id="PF00440">
    <property type="entry name" value="TetR_N"/>
    <property type="match status" value="1"/>
</dbReference>
<evidence type="ECO:0000256" key="3">
    <source>
        <dbReference type="ARBA" id="ARBA00023163"/>
    </source>
</evidence>
<reference evidence="7 8" key="1">
    <citation type="submission" date="2016-11" db="EMBL/GenBank/DDBJ databases">
        <authorList>
            <person name="Jaros S."/>
            <person name="Januszkiewicz K."/>
            <person name="Wedrychowicz H."/>
        </authorList>
    </citation>
    <scope>NUCLEOTIDE SEQUENCE [LARGE SCALE GENOMIC DNA]</scope>
    <source>
        <strain evidence="7 8">DSM 44523</strain>
    </source>
</reference>
<evidence type="ECO:0000313" key="7">
    <source>
        <dbReference type="EMBL" id="SHE62603.1"/>
    </source>
</evidence>
<dbReference type="SUPFAM" id="SSF46689">
    <property type="entry name" value="Homeodomain-like"/>
    <property type="match status" value="1"/>
</dbReference>
<sequence length="268" mass="30061">MTEATRRERLRADTERDIRATARALLVGQGRDSVTLRAIARELGITAPALYRYYDSREALLRAVCEDICADLDAELTPAIRDVPSDDPLGRVFAVCRAFRRWALAHPQEFELVFASPEEESVGLGRTEPGRTEPGRAEPGRAERGRRPAQDRFGSVFIHVIGHVLVAPEAFVPTSEDVPAELHDDLVTYRQRLLESLAEVGVTVPAELLQLDGVYFILKWWVRLYGHIALEVFDRFPFPLRDAEPLFERMLTELAVESGFPNPAANDG</sequence>
<feature type="DNA-binding region" description="H-T-H motif" evidence="4">
    <location>
        <begin position="35"/>
        <end position="54"/>
    </location>
</feature>
<dbReference type="AlphaFoldDB" id="A0A1M4V153"/>
<evidence type="ECO:0000256" key="1">
    <source>
        <dbReference type="ARBA" id="ARBA00023015"/>
    </source>
</evidence>
<keyword evidence="1" id="KW-0805">Transcription regulation</keyword>
<evidence type="ECO:0000256" key="5">
    <source>
        <dbReference type="SAM" id="MobiDB-lite"/>
    </source>
</evidence>
<dbReference type="GO" id="GO:0000976">
    <property type="term" value="F:transcription cis-regulatory region binding"/>
    <property type="evidence" value="ECO:0007669"/>
    <property type="project" value="TreeGrafter"/>
</dbReference>
<feature type="domain" description="HTH tetR-type" evidence="6">
    <location>
        <begin position="12"/>
        <end position="72"/>
    </location>
</feature>
<dbReference type="PANTHER" id="PTHR30055">
    <property type="entry name" value="HTH-TYPE TRANSCRIPTIONAL REGULATOR RUTR"/>
    <property type="match status" value="1"/>
</dbReference>
<feature type="compositionally biased region" description="Basic and acidic residues" evidence="5">
    <location>
        <begin position="128"/>
        <end position="147"/>
    </location>
</feature>
<dbReference type="InterPro" id="IPR036271">
    <property type="entry name" value="Tet_transcr_reg_TetR-rel_C_sf"/>
</dbReference>
<dbReference type="InterPro" id="IPR001647">
    <property type="entry name" value="HTH_TetR"/>
</dbReference>
<dbReference type="InterPro" id="IPR009057">
    <property type="entry name" value="Homeodomain-like_sf"/>
</dbReference>
<dbReference type="STRING" id="2017.SAMN05444320_101603"/>
<proteinExistence type="predicted"/>
<evidence type="ECO:0000313" key="8">
    <source>
        <dbReference type="Proteomes" id="UP000184501"/>
    </source>
</evidence>
<evidence type="ECO:0000256" key="4">
    <source>
        <dbReference type="PROSITE-ProRule" id="PRU00335"/>
    </source>
</evidence>
<dbReference type="GO" id="GO:0003700">
    <property type="term" value="F:DNA-binding transcription factor activity"/>
    <property type="evidence" value="ECO:0007669"/>
    <property type="project" value="TreeGrafter"/>
</dbReference>
<dbReference type="RefSeq" id="WP_073479739.1">
    <property type="nucleotide sequence ID" value="NZ_FQVN01000001.1"/>
</dbReference>
<dbReference type="Gene3D" id="1.10.357.10">
    <property type="entry name" value="Tetracycline Repressor, domain 2"/>
    <property type="match status" value="1"/>
</dbReference>
<accession>A0A1M4V153</accession>
<keyword evidence="8" id="KW-1185">Reference proteome</keyword>
<keyword evidence="3" id="KW-0804">Transcription</keyword>
<gene>
    <name evidence="7" type="ORF">SAMN05444320_101603</name>
</gene>
<organism evidence="7 8">
    <name type="scientific">Streptoalloteichus hindustanus</name>
    <dbReference type="NCBI Taxonomy" id="2017"/>
    <lineage>
        <taxon>Bacteria</taxon>
        <taxon>Bacillati</taxon>
        <taxon>Actinomycetota</taxon>
        <taxon>Actinomycetes</taxon>
        <taxon>Pseudonocardiales</taxon>
        <taxon>Pseudonocardiaceae</taxon>
        <taxon>Streptoalloteichus</taxon>
    </lineage>
</organism>
<protein>
    <submittedName>
        <fullName evidence="7">Transcriptional regulator, TetR family</fullName>
    </submittedName>
</protein>